<keyword evidence="5" id="KW-1133">Transmembrane helix</keyword>
<keyword evidence="5" id="KW-0812">Transmembrane</keyword>
<accession>A0A5F8GWG5</accession>
<dbReference type="PANTHER" id="PTHR24179">
    <property type="entry name" value="PROTEIN PHOSPHATASE 1 REGULATORY SUBUNIT 12"/>
    <property type="match status" value="1"/>
</dbReference>
<feature type="compositionally biased region" description="Low complexity" evidence="4">
    <location>
        <begin position="41"/>
        <end position="53"/>
    </location>
</feature>
<feature type="domain" description="cGMP-dependent protein kinase interacting" evidence="6">
    <location>
        <begin position="82"/>
        <end position="137"/>
    </location>
</feature>
<evidence type="ECO:0000313" key="8">
    <source>
        <dbReference type="Proteomes" id="UP000002280"/>
    </source>
</evidence>
<evidence type="ECO:0000256" key="1">
    <source>
        <dbReference type="ARBA" id="ARBA00022737"/>
    </source>
</evidence>
<keyword evidence="3" id="KW-0175">Coiled coil</keyword>
<evidence type="ECO:0000256" key="4">
    <source>
        <dbReference type="SAM" id="MobiDB-lite"/>
    </source>
</evidence>
<evidence type="ECO:0000256" key="5">
    <source>
        <dbReference type="SAM" id="Phobius"/>
    </source>
</evidence>
<dbReference type="PANTHER" id="PTHR24179:SF18">
    <property type="entry name" value="PROTEIN PHOSPHATASE 1 REGULATORY SUBUNIT 12B"/>
    <property type="match status" value="1"/>
</dbReference>
<reference evidence="7" key="2">
    <citation type="submission" date="2025-08" db="UniProtKB">
        <authorList>
            <consortium name="Ensembl"/>
        </authorList>
    </citation>
    <scope>IDENTIFICATION</scope>
</reference>
<reference evidence="7 8" key="1">
    <citation type="journal article" date="2007" name="Nature">
        <title>Genome of the marsupial Monodelphis domestica reveals innovation in non-coding sequences.</title>
        <authorList>
            <person name="Mikkelsen T.S."/>
            <person name="Wakefield M.J."/>
            <person name="Aken B."/>
            <person name="Amemiya C.T."/>
            <person name="Chang J.L."/>
            <person name="Duke S."/>
            <person name="Garber M."/>
            <person name="Gentles A.J."/>
            <person name="Goodstadt L."/>
            <person name="Heger A."/>
            <person name="Jurka J."/>
            <person name="Kamal M."/>
            <person name="Mauceli E."/>
            <person name="Searle S.M."/>
            <person name="Sharpe T."/>
            <person name="Baker M.L."/>
            <person name="Batzer M.A."/>
            <person name="Benos P.V."/>
            <person name="Belov K."/>
            <person name="Clamp M."/>
            <person name="Cook A."/>
            <person name="Cuff J."/>
            <person name="Das R."/>
            <person name="Davidow L."/>
            <person name="Deakin J.E."/>
            <person name="Fazzari M.J."/>
            <person name="Glass J.L."/>
            <person name="Grabherr M."/>
            <person name="Greally J.M."/>
            <person name="Gu W."/>
            <person name="Hore T.A."/>
            <person name="Huttley G.A."/>
            <person name="Kleber M."/>
            <person name="Jirtle R.L."/>
            <person name="Koina E."/>
            <person name="Lee J.T."/>
            <person name="Mahony S."/>
            <person name="Marra M.A."/>
            <person name="Miller R.D."/>
            <person name="Nicholls R.D."/>
            <person name="Oda M."/>
            <person name="Papenfuss A.T."/>
            <person name="Parra Z.E."/>
            <person name="Pollock D.D."/>
            <person name="Ray D.A."/>
            <person name="Schein J.E."/>
            <person name="Speed T.P."/>
            <person name="Thompson K."/>
            <person name="VandeBerg J.L."/>
            <person name="Wade C.M."/>
            <person name="Walker J.A."/>
            <person name="Waters P.D."/>
            <person name="Webber C."/>
            <person name="Weidman J.R."/>
            <person name="Xie X."/>
            <person name="Zody M.C."/>
            <person name="Baldwin J."/>
            <person name="Abdouelleil A."/>
            <person name="Abdulkadir J."/>
            <person name="Abebe A."/>
            <person name="Abera B."/>
            <person name="Abreu J."/>
            <person name="Acer S.C."/>
            <person name="Aftuck L."/>
            <person name="Alexander A."/>
            <person name="An P."/>
            <person name="Anderson E."/>
            <person name="Anderson S."/>
            <person name="Arachi H."/>
            <person name="Azer M."/>
            <person name="Bachantsang P."/>
            <person name="Barry A."/>
            <person name="Bayul T."/>
            <person name="Berlin A."/>
            <person name="Bessette D."/>
            <person name="Bloom T."/>
            <person name="Bloom T."/>
            <person name="Boguslavskiy L."/>
            <person name="Bonnet C."/>
            <person name="Boukhgalter B."/>
            <person name="Bourzgui I."/>
            <person name="Brown A."/>
            <person name="Cahill P."/>
            <person name="Channer S."/>
            <person name="Cheshatsang Y."/>
            <person name="Chuda L."/>
            <person name="Citroen M."/>
            <person name="Collymore A."/>
            <person name="Cooke P."/>
            <person name="Costello M."/>
            <person name="D'Aco K."/>
            <person name="Daza R."/>
            <person name="De Haan G."/>
            <person name="DeGray S."/>
            <person name="DeMaso C."/>
            <person name="Dhargay N."/>
            <person name="Dooley K."/>
            <person name="Dooley E."/>
            <person name="Doricent M."/>
            <person name="Dorje P."/>
            <person name="Dorjee K."/>
            <person name="Dupes A."/>
            <person name="Elong R."/>
            <person name="Falk J."/>
            <person name="Farina A."/>
            <person name="Faro S."/>
            <person name="Ferguson D."/>
            <person name="Fisher S."/>
            <person name="Foley C.D."/>
            <person name="Franke A."/>
            <person name="Friedrich D."/>
            <person name="Gadbois L."/>
            <person name="Gearin G."/>
            <person name="Gearin C.R."/>
            <person name="Giannoukos G."/>
            <person name="Goode T."/>
            <person name="Graham J."/>
            <person name="Grandbois E."/>
            <person name="Grewal S."/>
            <person name="Gyaltsen K."/>
            <person name="Hafez N."/>
            <person name="Hagos B."/>
            <person name="Hall J."/>
            <person name="Henson C."/>
            <person name="Hollinger A."/>
            <person name="Honan T."/>
            <person name="Huard M.D."/>
            <person name="Hughes L."/>
            <person name="Hurhula B."/>
            <person name="Husby M.E."/>
            <person name="Kamat A."/>
            <person name="Kanga B."/>
            <person name="Kashin S."/>
            <person name="Khazanovich D."/>
            <person name="Kisner P."/>
            <person name="Lance K."/>
            <person name="Lara M."/>
            <person name="Lee W."/>
            <person name="Lennon N."/>
            <person name="Letendre F."/>
            <person name="LeVine R."/>
            <person name="Lipovsky A."/>
            <person name="Liu X."/>
            <person name="Liu J."/>
            <person name="Liu S."/>
            <person name="Lokyitsang T."/>
            <person name="Lokyitsang Y."/>
            <person name="Lubonja R."/>
            <person name="Lui A."/>
            <person name="MacDonald P."/>
            <person name="Magnisalis V."/>
            <person name="Maru K."/>
            <person name="Matthews C."/>
            <person name="McCusker W."/>
            <person name="McDonough S."/>
            <person name="Mehta T."/>
            <person name="Meldrim J."/>
            <person name="Meneus L."/>
            <person name="Mihai O."/>
            <person name="Mihalev A."/>
            <person name="Mihova T."/>
            <person name="Mittelman R."/>
            <person name="Mlenga V."/>
            <person name="Montmayeur A."/>
            <person name="Mulrain L."/>
            <person name="Navidi A."/>
            <person name="Naylor J."/>
            <person name="Negash T."/>
            <person name="Nguyen T."/>
            <person name="Nguyen N."/>
            <person name="Nicol R."/>
            <person name="Norbu C."/>
            <person name="Norbu N."/>
            <person name="Novod N."/>
            <person name="O'Neill B."/>
            <person name="Osman S."/>
            <person name="Markiewicz E."/>
            <person name="Oyono O.L."/>
            <person name="Patti C."/>
            <person name="Phunkhang P."/>
            <person name="Pierre F."/>
            <person name="Priest M."/>
            <person name="Raghuraman S."/>
            <person name="Rege F."/>
            <person name="Reyes R."/>
            <person name="Rise C."/>
            <person name="Rogov P."/>
            <person name="Ross K."/>
            <person name="Ryan E."/>
            <person name="Settipalli S."/>
            <person name="Shea T."/>
            <person name="Sherpa N."/>
            <person name="Shi L."/>
            <person name="Shih D."/>
            <person name="Sparrow T."/>
            <person name="Spaulding J."/>
            <person name="Stalker J."/>
            <person name="Stange-Thomann N."/>
            <person name="Stavropoulos S."/>
            <person name="Stone C."/>
            <person name="Strader C."/>
            <person name="Tesfaye S."/>
            <person name="Thomson T."/>
            <person name="Thoulutsang Y."/>
            <person name="Thoulutsang D."/>
            <person name="Topham K."/>
            <person name="Topping I."/>
            <person name="Tsamla T."/>
            <person name="Vassiliev H."/>
            <person name="Vo A."/>
            <person name="Wangchuk T."/>
            <person name="Wangdi T."/>
            <person name="Weiand M."/>
            <person name="Wilkinson J."/>
            <person name="Wilson A."/>
            <person name="Yadav S."/>
            <person name="Young G."/>
            <person name="Yu Q."/>
            <person name="Zembek L."/>
            <person name="Zhong D."/>
            <person name="Zimmer A."/>
            <person name="Zwirko Z."/>
            <person name="Jaffe D.B."/>
            <person name="Alvarez P."/>
            <person name="Brockman W."/>
            <person name="Butler J."/>
            <person name="Chin C."/>
            <person name="Gnerre S."/>
            <person name="MacCallum I."/>
            <person name="Graves J.A."/>
            <person name="Ponting C.P."/>
            <person name="Breen M."/>
            <person name="Samollow P.B."/>
            <person name="Lander E.S."/>
            <person name="Lindblad-Toh K."/>
        </authorList>
    </citation>
    <scope>NUCLEOTIDE SEQUENCE [LARGE SCALE GENOMIC DNA]</scope>
</reference>
<dbReference type="InterPro" id="IPR031775">
    <property type="entry name" value="PRKG1_interact"/>
</dbReference>
<evidence type="ECO:0000256" key="2">
    <source>
        <dbReference type="ARBA" id="ARBA00023043"/>
    </source>
</evidence>
<keyword evidence="8" id="KW-1185">Reference proteome</keyword>
<dbReference type="Gene3D" id="6.10.250.1820">
    <property type="match status" value="1"/>
</dbReference>
<dbReference type="GeneTree" id="ENSGT00940000157067"/>
<keyword evidence="2" id="KW-0040">ANK repeat</keyword>
<reference evidence="7" key="3">
    <citation type="submission" date="2025-09" db="UniProtKB">
        <authorList>
            <consortium name="Ensembl"/>
        </authorList>
    </citation>
    <scope>IDENTIFICATION</scope>
</reference>
<proteinExistence type="predicted"/>
<protein>
    <submittedName>
        <fullName evidence="7">Protein phosphatase 1 regulatory subunit 12B</fullName>
    </submittedName>
</protein>
<dbReference type="Bgee" id="ENSMODG00000000662">
    <property type="expression patterns" value="Expressed in heart and 18 other cell types or tissues"/>
</dbReference>
<feature type="transmembrane region" description="Helical" evidence="5">
    <location>
        <begin position="138"/>
        <end position="161"/>
    </location>
</feature>
<dbReference type="GO" id="GO:0019901">
    <property type="term" value="F:protein kinase binding"/>
    <property type="evidence" value="ECO:0007669"/>
    <property type="project" value="InterPro"/>
</dbReference>
<dbReference type="Pfam" id="PF15898">
    <property type="entry name" value="PRKG1_interact"/>
    <property type="match status" value="1"/>
</dbReference>
<dbReference type="InterPro" id="IPR051226">
    <property type="entry name" value="PP1_Regulatory_Subunit"/>
</dbReference>
<evidence type="ECO:0000259" key="6">
    <source>
        <dbReference type="Pfam" id="PF15898"/>
    </source>
</evidence>
<keyword evidence="1" id="KW-0677">Repeat</keyword>
<dbReference type="Ensembl" id="ENSMODT00000057792.1">
    <property type="protein sequence ID" value="ENSMODP00000052003.1"/>
    <property type="gene ID" value="ENSMODG00000000662.4"/>
</dbReference>
<dbReference type="Proteomes" id="UP000002280">
    <property type="component" value="Chromosome 2"/>
</dbReference>
<dbReference type="AlphaFoldDB" id="A0A5F8GWG5"/>
<organism evidence="7 8">
    <name type="scientific">Monodelphis domestica</name>
    <name type="common">Gray short-tailed opossum</name>
    <dbReference type="NCBI Taxonomy" id="13616"/>
    <lineage>
        <taxon>Eukaryota</taxon>
        <taxon>Metazoa</taxon>
        <taxon>Chordata</taxon>
        <taxon>Craniata</taxon>
        <taxon>Vertebrata</taxon>
        <taxon>Euteleostomi</taxon>
        <taxon>Mammalia</taxon>
        <taxon>Metatheria</taxon>
        <taxon>Didelphimorphia</taxon>
        <taxon>Didelphidae</taxon>
        <taxon>Monodelphis</taxon>
    </lineage>
</organism>
<evidence type="ECO:0000256" key="3">
    <source>
        <dbReference type="SAM" id="Coils"/>
    </source>
</evidence>
<feature type="region of interest" description="Disordered" evidence="4">
    <location>
        <begin position="1"/>
        <end position="62"/>
    </location>
</feature>
<name>A0A5F8GWG5_MONDO</name>
<evidence type="ECO:0000313" key="7">
    <source>
        <dbReference type="Ensembl" id="ENSMODP00000052003.1"/>
    </source>
</evidence>
<keyword evidence="5" id="KW-0472">Membrane</keyword>
<sequence>MSSLYTRSKEFTRNRKSQSDSPPASPSPIAKTLRHERLSRLESGSSSLTSTDTYSDRASAKARREARIASLTSRVEEDSQRDYKRLYESALTENQKLKTKLQEAQQELAEVKSKLEKVAQKQEKTSDRSTMLEMEKRVCIFLSPLLSLFLFLLSLALLFLPTEKVHLKKALSVLPYSIFNLMRNSFCLSLISNL</sequence>
<gene>
    <name evidence="7" type="primary">PPP1R12B</name>
</gene>
<feature type="coiled-coil region" evidence="3">
    <location>
        <begin position="87"/>
        <end position="128"/>
    </location>
</feature>